<dbReference type="EMBL" id="NWUX01000005">
    <property type="protein sequence ID" value="PCF96234.1"/>
    <property type="molecule type" value="Genomic_DNA"/>
</dbReference>
<sequence>MLDSNRLQRLRQTSLWDFALELYAKPGVEHACLTLQDDAGLDVCELLFHCWLYQHGIQAAPDALGVIREERLGWQQQVTEALRQLRRELKPLAAESGPIAALRKTIQQAELQAERENLQRWQAWAWQASEHDRRLINIEPRLHDVDKWLHDTLFNALFDTHVESEQRSRESVLRAFEVLACQLDHLSPSR</sequence>
<name>A0A2A4HQA3_9GAMM</name>
<dbReference type="InterPro" id="IPR012659">
    <property type="entry name" value="CHP02444"/>
</dbReference>
<keyword evidence="2" id="KW-1185">Reference proteome</keyword>
<protein>
    <submittedName>
        <fullName evidence="1">TIGR02444 family protein</fullName>
    </submittedName>
</protein>
<organism evidence="1 2">
    <name type="scientific">Vreelandella nigrificans</name>
    <dbReference type="NCBI Taxonomy" id="2042704"/>
    <lineage>
        <taxon>Bacteria</taxon>
        <taxon>Pseudomonadati</taxon>
        <taxon>Pseudomonadota</taxon>
        <taxon>Gammaproteobacteria</taxon>
        <taxon>Oceanospirillales</taxon>
        <taxon>Halomonadaceae</taxon>
        <taxon>Vreelandella</taxon>
    </lineage>
</organism>
<gene>
    <name evidence="1" type="ORF">CPA45_08770</name>
</gene>
<dbReference type="AlphaFoldDB" id="A0A2A4HQA3"/>
<proteinExistence type="predicted"/>
<dbReference type="Pfam" id="PF09523">
    <property type="entry name" value="DUF2390"/>
    <property type="match status" value="1"/>
</dbReference>
<reference evidence="2" key="1">
    <citation type="submission" date="2017-09" db="EMBL/GenBank/DDBJ databases">
        <authorList>
            <person name="Cho G.-S."/>
            <person name="Oguntoyinbo F.A."/>
            <person name="Cnockaert M."/>
            <person name="Kabisch J."/>
            <person name="Neve H."/>
            <person name="Bockelmann W."/>
            <person name="Wenning M."/>
            <person name="Franz C.M."/>
            <person name="Vandamme P."/>
        </authorList>
    </citation>
    <scope>NUCLEOTIDE SEQUENCE [LARGE SCALE GENOMIC DNA]</scope>
    <source>
        <strain evidence="2">MBT G8648</strain>
    </source>
</reference>
<evidence type="ECO:0000313" key="1">
    <source>
        <dbReference type="EMBL" id="PCF96234.1"/>
    </source>
</evidence>
<dbReference type="Proteomes" id="UP000218677">
    <property type="component" value="Unassembled WGS sequence"/>
</dbReference>
<accession>A0A2A4HQA3</accession>
<dbReference type="RefSeq" id="WP_096651212.1">
    <property type="nucleotide sequence ID" value="NZ_NWUX01000005.1"/>
</dbReference>
<evidence type="ECO:0000313" key="2">
    <source>
        <dbReference type="Proteomes" id="UP000218677"/>
    </source>
</evidence>
<dbReference type="NCBIfam" id="TIGR02444">
    <property type="entry name" value="TIGR02444 family protein"/>
    <property type="match status" value="1"/>
</dbReference>
<dbReference type="OrthoDB" id="5795846at2"/>
<comment type="caution">
    <text evidence="1">The sequence shown here is derived from an EMBL/GenBank/DDBJ whole genome shotgun (WGS) entry which is preliminary data.</text>
</comment>